<dbReference type="InterPro" id="IPR035965">
    <property type="entry name" value="PAS-like_dom_sf"/>
</dbReference>
<keyword evidence="4" id="KW-1133">Transmembrane helix</keyword>
<dbReference type="PANTHER" id="PTHR32089:SF52">
    <property type="entry name" value="CHEMOTAXIS SIGNAL TRANSDUCTION SYSTEM METHYL ACCEPTING SENSORY TRANSDUCER WITH PAS SENSORY DOMAIN"/>
    <property type="match status" value="1"/>
</dbReference>
<keyword evidence="4" id="KW-0472">Membrane</keyword>
<dbReference type="EMBL" id="JBHSUS010000001">
    <property type="protein sequence ID" value="MFC6440234.1"/>
    <property type="molecule type" value="Genomic_DNA"/>
</dbReference>
<reference evidence="8" key="1">
    <citation type="journal article" date="2019" name="Int. J. Syst. Evol. Microbiol.">
        <title>The Global Catalogue of Microorganisms (GCM) 10K type strain sequencing project: providing services to taxonomists for standard genome sequencing and annotation.</title>
        <authorList>
            <consortium name="The Broad Institute Genomics Platform"/>
            <consortium name="The Broad Institute Genome Sequencing Center for Infectious Disease"/>
            <person name="Wu L."/>
            <person name="Ma J."/>
        </authorList>
    </citation>
    <scope>NUCLEOTIDE SEQUENCE [LARGE SCALE GENOMIC DNA]</scope>
    <source>
        <strain evidence="8">CGMCC 1.16031</strain>
    </source>
</reference>
<evidence type="ECO:0000256" key="2">
    <source>
        <dbReference type="ARBA" id="ARBA00023224"/>
    </source>
</evidence>
<keyword evidence="4" id="KW-0812">Transmembrane</keyword>
<comment type="caution">
    <text evidence="7">The sequence shown here is derived from an EMBL/GenBank/DDBJ whole genome shotgun (WGS) entry which is preliminary data.</text>
</comment>
<dbReference type="SMART" id="SM00283">
    <property type="entry name" value="MA"/>
    <property type="match status" value="1"/>
</dbReference>
<dbReference type="InterPro" id="IPR000014">
    <property type="entry name" value="PAS"/>
</dbReference>
<dbReference type="InterPro" id="IPR004089">
    <property type="entry name" value="MCPsignal_dom"/>
</dbReference>
<evidence type="ECO:0000259" key="6">
    <source>
        <dbReference type="PROSITE" id="PS50112"/>
    </source>
</evidence>
<dbReference type="Pfam" id="PF08447">
    <property type="entry name" value="PAS_3"/>
    <property type="match status" value="1"/>
</dbReference>
<dbReference type="RefSeq" id="WP_165490733.1">
    <property type="nucleotide sequence ID" value="NZ_JBHSUS010000001.1"/>
</dbReference>
<evidence type="ECO:0000256" key="4">
    <source>
        <dbReference type="SAM" id="Phobius"/>
    </source>
</evidence>
<dbReference type="Gene3D" id="1.10.287.950">
    <property type="entry name" value="Methyl-accepting chemotaxis protein"/>
    <property type="match status" value="1"/>
</dbReference>
<evidence type="ECO:0000313" key="7">
    <source>
        <dbReference type="EMBL" id="MFC6440234.1"/>
    </source>
</evidence>
<sequence>MRRGQTVTDREVTYPANEELVSTTDTRGVITYANDIFCKVAGYTSEELVGKNHNLVRHPDMPKAAFKDMWDNLQKGHSWRGIVKNLCKDGSYYWVDAFVTPIFVGDKLVGYQSVRVKPDAKVKARAQRLYQAINSGKSPGREFSQSVKQLSAAVIGLIGFALIWTMADVLPALIFLVVTGALLLLFRNELFVTPAIANKLREQFDSVSRLVYGGHGAAGQFRFHMAMQEGMQRTLLGRTQDAGNSLQDIVFNTVALVKQTTEGIRQQKSEVESIAAAIDELAQTSEVVAQNAEQTAGQVHETGKFCETAKSRVLESRDKVNQLADIVSTAANSADSLMAEADKVSSTMSEIEAIADQTNLLALNAAIEAARAGESGRGFSVVADEVRALSTRTQVSAGTIKENLQQMRSTLQEWVKVMQESRDRALSCAEDSEVSAQQIENIYSMIDKVTEFSSMIVTATSEQKLASSEIERNINNIVQVADQNNDVAREMRENADNLKVSIDKIAGISKTFKR</sequence>
<dbReference type="SUPFAM" id="SSF58104">
    <property type="entry name" value="Methyl-accepting chemotaxis protein (MCP) signaling domain"/>
    <property type="match status" value="1"/>
</dbReference>
<dbReference type="PROSITE" id="PS50112">
    <property type="entry name" value="PAS"/>
    <property type="match status" value="1"/>
</dbReference>
<dbReference type="Proteomes" id="UP001596364">
    <property type="component" value="Unassembled WGS sequence"/>
</dbReference>
<protein>
    <submittedName>
        <fullName evidence="7">Methyl-accepting chemotaxis protein</fullName>
    </submittedName>
</protein>
<evidence type="ECO:0000256" key="3">
    <source>
        <dbReference type="PROSITE-ProRule" id="PRU00284"/>
    </source>
</evidence>
<organism evidence="7 8">
    <name type="scientific">Pseudobowmanella zhangzhouensis</name>
    <dbReference type="NCBI Taxonomy" id="1537679"/>
    <lineage>
        <taxon>Bacteria</taxon>
        <taxon>Pseudomonadati</taxon>
        <taxon>Pseudomonadota</taxon>
        <taxon>Gammaproteobacteria</taxon>
        <taxon>Alteromonadales</taxon>
        <taxon>Alteromonadaceae</taxon>
    </lineage>
</organism>
<dbReference type="SUPFAM" id="SSF55785">
    <property type="entry name" value="PYP-like sensor domain (PAS domain)"/>
    <property type="match status" value="1"/>
</dbReference>
<dbReference type="PROSITE" id="PS50111">
    <property type="entry name" value="CHEMOTAXIS_TRANSDUC_2"/>
    <property type="match status" value="1"/>
</dbReference>
<gene>
    <name evidence="7" type="ORF">ACFP85_08750</name>
</gene>
<evidence type="ECO:0000256" key="1">
    <source>
        <dbReference type="ARBA" id="ARBA00004370"/>
    </source>
</evidence>
<comment type="subcellular location">
    <subcellularLocation>
        <location evidence="1">Membrane</location>
    </subcellularLocation>
</comment>
<dbReference type="NCBIfam" id="TIGR00229">
    <property type="entry name" value="sensory_box"/>
    <property type="match status" value="1"/>
</dbReference>
<keyword evidence="2 3" id="KW-0807">Transducer</keyword>
<dbReference type="CDD" id="cd00130">
    <property type="entry name" value="PAS"/>
    <property type="match status" value="1"/>
</dbReference>
<dbReference type="Gene3D" id="3.30.450.20">
    <property type="entry name" value="PAS domain"/>
    <property type="match status" value="1"/>
</dbReference>
<evidence type="ECO:0000313" key="8">
    <source>
        <dbReference type="Proteomes" id="UP001596364"/>
    </source>
</evidence>
<dbReference type="InterPro" id="IPR013655">
    <property type="entry name" value="PAS_fold_3"/>
</dbReference>
<name>A0ABW1XKA5_9ALTE</name>
<evidence type="ECO:0000259" key="5">
    <source>
        <dbReference type="PROSITE" id="PS50111"/>
    </source>
</evidence>
<accession>A0ABW1XKA5</accession>
<feature type="transmembrane region" description="Helical" evidence="4">
    <location>
        <begin position="150"/>
        <end position="167"/>
    </location>
</feature>
<dbReference type="Pfam" id="PF00015">
    <property type="entry name" value="MCPsignal"/>
    <property type="match status" value="1"/>
</dbReference>
<dbReference type="PANTHER" id="PTHR32089">
    <property type="entry name" value="METHYL-ACCEPTING CHEMOTAXIS PROTEIN MCPB"/>
    <property type="match status" value="1"/>
</dbReference>
<proteinExistence type="predicted"/>
<feature type="domain" description="PAS" evidence="6">
    <location>
        <begin position="25"/>
        <end position="60"/>
    </location>
</feature>
<feature type="domain" description="Methyl-accepting transducer" evidence="5">
    <location>
        <begin position="242"/>
        <end position="478"/>
    </location>
</feature>
<keyword evidence="8" id="KW-1185">Reference proteome</keyword>